<dbReference type="GO" id="GO:0000731">
    <property type="term" value="P:DNA synthesis involved in DNA repair"/>
    <property type="evidence" value="ECO:0007669"/>
    <property type="project" value="TreeGrafter"/>
</dbReference>
<dbReference type="SUPFAM" id="SSF52540">
    <property type="entry name" value="P-loop containing nucleoside triphosphate hydrolases"/>
    <property type="match status" value="1"/>
</dbReference>
<evidence type="ECO:0000313" key="5">
    <source>
        <dbReference type="Proteomes" id="UP000002037"/>
    </source>
</evidence>
<gene>
    <name evidence="4" type="ORF">CTRG_01943</name>
</gene>
<dbReference type="InterPro" id="IPR051314">
    <property type="entry name" value="AAA_ATPase_RarA/MGS1/WRNIP1"/>
</dbReference>
<dbReference type="InterPro" id="IPR027417">
    <property type="entry name" value="P-loop_NTPase"/>
</dbReference>
<evidence type="ECO:0000313" key="4">
    <source>
        <dbReference type="EMBL" id="EER35081.1"/>
    </source>
</evidence>
<dbReference type="CDD" id="cd18139">
    <property type="entry name" value="HLD_clamp_RarA"/>
    <property type="match status" value="1"/>
</dbReference>
<dbReference type="Proteomes" id="UP000002037">
    <property type="component" value="Unassembled WGS sequence"/>
</dbReference>
<dbReference type="Pfam" id="PF05496">
    <property type="entry name" value="RuvB_N"/>
    <property type="match status" value="1"/>
</dbReference>
<dbReference type="GO" id="GO:0005634">
    <property type="term" value="C:nucleus"/>
    <property type="evidence" value="ECO:0007669"/>
    <property type="project" value="TreeGrafter"/>
</dbReference>
<feature type="domain" description="AAA+ ATPase" evidence="3">
    <location>
        <begin position="61"/>
        <end position="171"/>
    </location>
</feature>
<dbReference type="InterPro" id="IPR003593">
    <property type="entry name" value="AAA+_ATPase"/>
</dbReference>
<dbReference type="Gene3D" id="3.40.50.300">
    <property type="entry name" value="P-loop containing nucleotide triphosphate hydrolases"/>
    <property type="match status" value="1"/>
</dbReference>
<dbReference type="eggNOG" id="KOG2028">
    <property type="taxonomic scope" value="Eukaryota"/>
</dbReference>
<dbReference type="AlphaFoldDB" id="C5M4W5"/>
<organism evidence="4 5">
    <name type="scientific">Candida tropicalis (strain ATCC MYA-3404 / T1)</name>
    <name type="common">Yeast</name>
    <dbReference type="NCBI Taxonomy" id="294747"/>
    <lineage>
        <taxon>Eukaryota</taxon>
        <taxon>Fungi</taxon>
        <taxon>Dikarya</taxon>
        <taxon>Ascomycota</taxon>
        <taxon>Saccharomycotina</taxon>
        <taxon>Pichiomycetes</taxon>
        <taxon>Debaryomycetaceae</taxon>
        <taxon>Candida/Lodderomyces clade</taxon>
        <taxon>Candida</taxon>
    </lineage>
</organism>
<sequence length="498" mass="57387">MHMGIEEMEENVHSQQTFKHRVESSTLYEAIRPTTFEEYVGQDHLLNQQNGSIFTFIKLGYLPSMIFLGPPGVGKTTLASVISYECKLPFIELSATTLTTGELKQIAMMHEEQIVVFIDEIHRLTKVQQDWLLPYVENGKMVLIGATTSHPSKRIRHAILSRCHVFCLRRLATPELQIILRKAIKYQNLKRKHVLNLPEIDYDQVCEDLILELAHGDSRIAINLVELISNNYSQTDDGRISLKNHDLKRLFSNLTDSSSEGVIKNQEVFMNFMNELCHGCTSSHHSKLFYQNPLEFFYDDFKSKEADEEYIYQMQVSDDSDVENGDIYSDCESDGLADVEGISDASDYHLVAALYYLNVLLSQGESPTAIFRHLILFTIKYTDCENSTLRKLISFKNGIAYRNDGHSVTALSNCVEWLMYRQRTMHGKQLSLILNYMMNYFKNQEALDRTNEINVDDLEISFDDNEVKQLEVYPQFERSEESQIKGFEVTFESSIDES</sequence>
<dbReference type="GO" id="GO:0005524">
    <property type="term" value="F:ATP binding"/>
    <property type="evidence" value="ECO:0007669"/>
    <property type="project" value="UniProtKB-KW"/>
</dbReference>
<keyword evidence="2" id="KW-0067">ATP-binding</keyword>
<dbReference type="PANTHER" id="PTHR13779:SF7">
    <property type="entry name" value="ATPASE WRNIP1"/>
    <property type="match status" value="1"/>
</dbReference>
<dbReference type="STRING" id="294747.C5M4W5"/>
<dbReference type="VEuPathDB" id="FungiDB:CTRG_01943"/>
<accession>C5M4W5</accession>
<dbReference type="HOGENOM" id="CLU_017271_0_0_1"/>
<dbReference type="GO" id="GO:0008047">
    <property type="term" value="F:enzyme activator activity"/>
    <property type="evidence" value="ECO:0007669"/>
    <property type="project" value="TreeGrafter"/>
</dbReference>
<keyword evidence="1" id="KW-0547">Nucleotide-binding</keyword>
<proteinExistence type="predicted"/>
<dbReference type="SMART" id="SM00382">
    <property type="entry name" value="AAA"/>
    <property type="match status" value="1"/>
</dbReference>
<name>C5M4W5_CANTT</name>
<dbReference type="PANTHER" id="PTHR13779">
    <property type="entry name" value="WERNER HELICASE-INTERACTING PROTEIN 1 FAMILY MEMBER"/>
    <property type="match status" value="1"/>
</dbReference>
<dbReference type="GO" id="GO:0006261">
    <property type="term" value="P:DNA-templated DNA replication"/>
    <property type="evidence" value="ECO:0007669"/>
    <property type="project" value="TreeGrafter"/>
</dbReference>
<evidence type="ECO:0000256" key="1">
    <source>
        <dbReference type="ARBA" id="ARBA00022741"/>
    </source>
</evidence>
<dbReference type="GeneID" id="8301845"/>
<keyword evidence="5" id="KW-1185">Reference proteome</keyword>
<dbReference type="GO" id="GO:0006310">
    <property type="term" value="P:DNA recombination"/>
    <property type="evidence" value="ECO:0007669"/>
    <property type="project" value="InterPro"/>
</dbReference>
<evidence type="ECO:0000256" key="2">
    <source>
        <dbReference type="ARBA" id="ARBA00022840"/>
    </source>
</evidence>
<dbReference type="OrthoDB" id="10265467at2759"/>
<dbReference type="GO" id="GO:0009378">
    <property type="term" value="F:four-way junction helicase activity"/>
    <property type="evidence" value="ECO:0007669"/>
    <property type="project" value="InterPro"/>
</dbReference>
<evidence type="ECO:0000259" key="3">
    <source>
        <dbReference type="SMART" id="SM00382"/>
    </source>
</evidence>
<dbReference type="CDD" id="cd00009">
    <property type="entry name" value="AAA"/>
    <property type="match status" value="1"/>
</dbReference>
<dbReference type="InterPro" id="IPR008824">
    <property type="entry name" value="RuvB-like_N"/>
</dbReference>
<protein>
    <recommendedName>
        <fullName evidence="3">AAA+ ATPase domain-containing protein</fullName>
    </recommendedName>
</protein>
<dbReference type="EMBL" id="GG692396">
    <property type="protein sequence ID" value="EER35081.1"/>
    <property type="molecule type" value="Genomic_DNA"/>
</dbReference>
<dbReference type="GO" id="GO:0017116">
    <property type="term" value="F:single-stranded DNA helicase activity"/>
    <property type="evidence" value="ECO:0007669"/>
    <property type="project" value="TreeGrafter"/>
</dbReference>
<reference evidence="4 5" key="1">
    <citation type="journal article" date="2009" name="Nature">
        <title>Evolution of pathogenicity and sexual reproduction in eight Candida genomes.</title>
        <authorList>
            <person name="Butler G."/>
            <person name="Rasmussen M.D."/>
            <person name="Lin M.F."/>
            <person name="Santos M.A."/>
            <person name="Sakthikumar S."/>
            <person name="Munro C.A."/>
            <person name="Rheinbay E."/>
            <person name="Grabherr M."/>
            <person name="Forche A."/>
            <person name="Reedy J.L."/>
            <person name="Agrafioti I."/>
            <person name="Arnaud M.B."/>
            <person name="Bates S."/>
            <person name="Brown A.J."/>
            <person name="Brunke S."/>
            <person name="Costanzo M.C."/>
            <person name="Fitzpatrick D.A."/>
            <person name="de Groot P.W."/>
            <person name="Harris D."/>
            <person name="Hoyer L.L."/>
            <person name="Hube B."/>
            <person name="Klis F.M."/>
            <person name="Kodira C."/>
            <person name="Lennard N."/>
            <person name="Logue M.E."/>
            <person name="Martin R."/>
            <person name="Neiman A.M."/>
            <person name="Nikolaou E."/>
            <person name="Quail M.A."/>
            <person name="Quinn J."/>
            <person name="Santos M.C."/>
            <person name="Schmitzberger F.F."/>
            <person name="Sherlock G."/>
            <person name="Shah P."/>
            <person name="Silverstein K.A."/>
            <person name="Skrzypek M.S."/>
            <person name="Soll D."/>
            <person name="Staggs R."/>
            <person name="Stansfield I."/>
            <person name="Stumpf M.P."/>
            <person name="Sudbery P.E."/>
            <person name="Srikantha T."/>
            <person name="Zeng Q."/>
            <person name="Berman J."/>
            <person name="Berriman M."/>
            <person name="Heitman J."/>
            <person name="Gow N.A."/>
            <person name="Lorenz M.C."/>
            <person name="Birren B.W."/>
            <person name="Kellis M."/>
            <person name="Cuomo C.A."/>
        </authorList>
    </citation>
    <scope>NUCLEOTIDE SEQUENCE [LARGE SCALE GENOMIC DNA]</scope>
    <source>
        <strain evidence="5">ATCC MYA-3404 / T1</strain>
    </source>
</reference>
<dbReference type="RefSeq" id="XP_002547636.1">
    <property type="nucleotide sequence ID" value="XM_002547590.1"/>
</dbReference>
<dbReference type="KEGG" id="ctp:CTRG_01943"/>